<dbReference type="RefSeq" id="XP_007389662.1">
    <property type="nucleotide sequence ID" value="XM_007389600.1"/>
</dbReference>
<keyword evidence="3" id="KW-1185">Reference proteome</keyword>
<dbReference type="GeneID" id="18913707"/>
<gene>
    <name evidence="2" type="ORF">PHACADRAFT_246027</name>
</gene>
<dbReference type="EMBL" id="JH930468">
    <property type="protein sequence ID" value="EKM60185.1"/>
    <property type="molecule type" value="Genomic_DNA"/>
</dbReference>
<feature type="region of interest" description="Disordered" evidence="1">
    <location>
        <begin position="339"/>
        <end position="358"/>
    </location>
</feature>
<protein>
    <submittedName>
        <fullName evidence="2">Uncharacterized protein</fullName>
    </submittedName>
</protein>
<dbReference type="AlphaFoldDB" id="K5WL79"/>
<evidence type="ECO:0000313" key="3">
    <source>
        <dbReference type="Proteomes" id="UP000008370"/>
    </source>
</evidence>
<proteinExistence type="predicted"/>
<sequence>MHDHLNKQLITSRTINHVVSTPDAGALAREHHKLADGRDKCRVVAARARQRGVDAPDAAARAVIISPAVHQAYTTCRPSTNMPLSVSFNSISPRMQISSLFLHDASPSSPSPRLRSLPLPLPPALPSPSSSSPDRAEAYTFIHPSLNIYFADLLSAARHHPLLDGRLLTLRAHCDATALVRTYRVLCGCSLGAELIASVAAAAPSEDTSEDDDELRTAHANVHLWNNNGGDGKDAWLGAEIHAGRRKMGSVRSVEVHVKGPDVDAGADHASPGCAHNGPPRAAHGGVREPRQLRAEQPHSTAAVGARGVGRERDRRRAGLPPCGLSACIARPARVRGRCSGDRQVDQWATSGRPVDDQ</sequence>
<organism evidence="2 3">
    <name type="scientific">Phanerochaete carnosa (strain HHB-10118-sp)</name>
    <name type="common">White-rot fungus</name>
    <name type="synonym">Peniophora carnosa</name>
    <dbReference type="NCBI Taxonomy" id="650164"/>
    <lineage>
        <taxon>Eukaryota</taxon>
        <taxon>Fungi</taxon>
        <taxon>Dikarya</taxon>
        <taxon>Basidiomycota</taxon>
        <taxon>Agaricomycotina</taxon>
        <taxon>Agaricomycetes</taxon>
        <taxon>Polyporales</taxon>
        <taxon>Phanerochaetaceae</taxon>
        <taxon>Phanerochaete</taxon>
    </lineage>
</organism>
<dbReference type="OrthoDB" id="5582146at2759"/>
<feature type="region of interest" description="Disordered" evidence="1">
    <location>
        <begin position="261"/>
        <end position="324"/>
    </location>
</feature>
<dbReference type="InParanoid" id="K5WL79"/>
<dbReference type="KEGG" id="pco:PHACADRAFT_246027"/>
<evidence type="ECO:0000313" key="2">
    <source>
        <dbReference type="EMBL" id="EKM60185.1"/>
    </source>
</evidence>
<dbReference type="HOGENOM" id="CLU_066275_0_0_1"/>
<accession>K5WL79</accession>
<dbReference type="Proteomes" id="UP000008370">
    <property type="component" value="Unassembled WGS sequence"/>
</dbReference>
<feature type="compositionally biased region" description="Basic and acidic residues" evidence="1">
    <location>
        <begin position="286"/>
        <end position="297"/>
    </location>
</feature>
<name>K5WL79_PHACS</name>
<reference evidence="2 3" key="1">
    <citation type="journal article" date="2012" name="BMC Genomics">
        <title>Comparative genomics of the white-rot fungi, Phanerochaete carnosa and P. chrysosporium, to elucidate the genetic basis of the distinct wood types they colonize.</title>
        <authorList>
            <person name="Suzuki H."/>
            <person name="MacDonald J."/>
            <person name="Syed K."/>
            <person name="Salamov A."/>
            <person name="Hori C."/>
            <person name="Aerts A."/>
            <person name="Henrissat B."/>
            <person name="Wiebenga A."/>
            <person name="vanKuyk P.A."/>
            <person name="Barry K."/>
            <person name="Lindquist E."/>
            <person name="LaButti K."/>
            <person name="Lapidus A."/>
            <person name="Lucas S."/>
            <person name="Coutinho P."/>
            <person name="Gong Y."/>
            <person name="Samejima M."/>
            <person name="Mahadevan R."/>
            <person name="Abou-Zaid M."/>
            <person name="de Vries R.P."/>
            <person name="Igarashi K."/>
            <person name="Yadav J.S."/>
            <person name="Grigoriev I.V."/>
            <person name="Master E.R."/>
        </authorList>
    </citation>
    <scope>NUCLEOTIDE SEQUENCE [LARGE SCALE GENOMIC DNA]</scope>
    <source>
        <strain evidence="2 3">HHB-10118-sp</strain>
    </source>
</reference>
<feature type="region of interest" description="Disordered" evidence="1">
    <location>
        <begin position="111"/>
        <end position="133"/>
    </location>
</feature>
<evidence type="ECO:0000256" key="1">
    <source>
        <dbReference type="SAM" id="MobiDB-lite"/>
    </source>
</evidence>